<gene>
    <name evidence="2" type="ORF">CVO96_14785</name>
</gene>
<dbReference type="Pfam" id="PF09346">
    <property type="entry name" value="SMI1_KNR4"/>
    <property type="match status" value="1"/>
</dbReference>
<accession>A0A2K3V0Z3</accession>
<evidence type="ECO:0000313" key="3">
    <source>
        <dbReference type="Proteomes" id="UP000236379"/>
    </source>
</evidence>
<dbReference type="Gene3D" id="3.40.1580.10">
    <property type="entry name" value="SMI1/KNR4-like"/>
    <property type="match status" value="1"/>
</dbReference>
<dbReference type="SMART" id="SM00860">
    <property type="entry name" value="SMI1_KNR4"/>
    <property type="match status" value="1"/>
</dbReference>
<evidence type="ECO:0000313" key="2">
    <source>
        <dbReference type="EMBL" id="PNY82446.1"/>
    </source>
</evidence>
<organism evidence="2 3">
    <name type="scientific">Deinococcus koreensis</name>
    <dbReference type="NCBI Taxonomy" id="2054903"/>
    <lineage>
        <taxon>Bacteria</taxon>
        <taxon>Thermotogati</taxon>
        <taxon>Deinococcota</taxon>
        <taxon>Deinococci</taxon>
        <taxon>Deinococcales</taxon>
        <taxon>Deinococcaceae</taxon>
        <taxon>Deinococcus</taxon>
    </lineage>
</organism>
<dbReference type="EMBL" id="PPPD01000001">
    <property type="protein sequence ID" value="PNY82446.1"/>
    <property type="molecule type" value="Genomic_DNA"/>
</dbReference>
<dbReference type="Proteomes" id="UP000236379">
    <property type="component" value="Unassembled WGS sequence"/>
</dbReference>
<dbReference type="SUPFAM" id="SSF160631">
    <property type="entry name" value="SMI1/KNR4-like"/>
    <property type="match status" value="1"/>
</dbReference>
<reference evidence="2 3" key="1">
    <citation type="submission" date="2018-01" db="EMBL/GenBank/DDBJ databases">
        <title>Deinococcus koreensis sp. nov., a radiation-resistant bacterium isolated from river water.</title>
        <authorList>
            <person name="Choi A."/>
        </authorList>
    </citation>
    <scope>NUCLEOTIDE SEQUENCE [LARGE SCALE GENOMIC DNA]</scope>
    <source>
        <strain evidence="2 3">SJW1-2</strain>
    </source>
</reference>
<name>A0A2K3V0Z3_9DEIO</name>
<feature type="domain" description="Knr4/Smi1-like" evidence="1">
    <location>
        <begin position="38"/>
        <end position="155"/>
    </location>
</feature>
<protein>
    <recommendedName>
        <fullName evidence="1">Knr4/Smi1-like domain-containing protein</fullName>
    </recommendedName>
</protein>
<dbReference type="InterPro" id="IPR018958">
    <property type="entry name" value="Knr4/Smi1-like_dom"/>
</dbReference>
<keyword evidence="3" id="KW-1185">Reference proteome</keyword>
<evidence type="ECO:0000259" key="1">
    <source>
        <dbReference type="SMART" id="SM00860"/>
    </source>
</evidence>
<comment type="caution">
    <text evidence="2">The sequence shown here is derived from an EMBL/GenBank/DDBJ whole genome shotgun (WGS) entry which is preliminary data.</text>
</comment>
<dbReference type="InterPro" id="IPR037883">
    <property type="entry name" value="Knr4/Smi1-like_sf"/>
</dbReference>
<dbReference type="AlphaFoldDB" id="A0A2K3V0Z3"/>
<proteinExistence type="predicted"/>
<sequence length="315" mass="35061">MLHVPTHGLRLVAARLCCRHMQKLIASLRSRGLEVNPPATPEQLEALEAALGYPVPAPVRELYEAFDGIVDDEQGDMWCRIHTLEDTIAALEDFRAPYEEVQSPALANVGIPLFNDGGDNYLVYCTLTECSGRIIYSEHEMTFEPQVIFADLREAFEARYELDDGDLKIPQIYPARAGDFPGDEASADACIQAWRSNPDEVGLFFLALACGVLPREREGEMLTWLNEVDRYSVRPIYDSLGRRRTAEAVPALETLMHRTKAAGDSFSSELGWIAQAIASIDTVEAKEALIRLDRTMPDNTLKQLIAQVHPDGQAT</sequence>